<gene>
    <name evidence="1" type="ORF">MEDL_68525</name>
</gene>
<evidence type="ECO:0000313" key="2">
    <source>
        <dbReference type="Proteomes" id="UP000683360"/>
    </source>
</evidence>
<proteinExistence type="predicted"/>
<dbReference type="OrthoDB" id="106267at2759"/>
<dbReference type="Proteomes" id="UP000683360">
    <property type="component" value="Unassembled WGS sequence"/>
</dbReference>
<sequence>MRNGQTLLGVPEHELAQDVVTRWNSTQAMLSRLVEQHRTLMDIFISNASHEMRLERDMLIKLPMEDNWFNGSLKEMYHQMLHLTISELKKMFFHVETGVLCSVQYLAKRIIEKDEFQFGMGEKVHDTISDLLFERQRYKENKMFLGFDELNELCQIKKAMETMRGEFKKPVYMTMTEPISPAKYYQHSSKPATYQFPDCDK</sequence>
<name>A0A8S3VRK8_MYTED</name>
<evidence type="ECO:0000313" key="1">
    <source>
        <dbReference type="EMBL" id="CAG2257250.1"/>
    </source>
</evidence>
<comment type="caution">
    <text evidence="1">The sequence shown here is derived from an EMBL/GenBank/DDBJ whole genome shotgun (WGS) entry which is preliminary data.</text>
</comment>
<organism evidence="1 2">
    <name type="scientific">Mytilus edulis</name>
    <name type="common">Blue mussel</name>
    <dbReference type="NCBI Taxonomy" id="6550"/>
    <lineage>
        <taxon>Eukaryota</taxon>
        <taxon>Metazoa</taxon>
        <taxon>Spiralia</taxon>
        <taxon>Lophotrochozoa</taxon>
        <taxon>Mollusca</taxon>
        <taxon>Bivalvia</taxon>
        <taxon>Autobranchia</taxon>
        <taxon>Pteriomorphia</taxon>
        <taxon>Mytilida</taxon>
        <taxon>Mytiloidea</taxon>
        <taxon>Mytilidae</taxon>
        <taxon>Mytilinae</taxon>
        <taxon>Mytilus</taxon>
    </lineage>
</organism>
<accession>A0A8S3VRK8</accession>
<protein>
    <submittedName>
        <fullName evidence="1">Uncharacterized protein</fullName>
    </submittedName>
</protein>
<dbReference type="EMBL" id="CAJPWZ010003324">
    <property type="protein sequence ID" value="CAG2257250.1"/>
    <property type="molecule type" value="Genomic_DNA"/>
</dbReference>
<dbReference type="AlphaFoldDB" id="A0A8S3VRK8"/>
<reference evidence="1" key="1">
    <citation type="submission" date="2021-03" db="EMBL/GenBank/DDBJ databases">
        <authorList>
            <person name="Bekaert M."/>
        </authorList>
    </citation>
    <scope>NUCLEOTIDE SEQUENCE</scope>
</reference>
<keyword evidence="2" id="KW-1185">Reference proteome</keyword>